<dbReference type="GO" id="GO:0018279">
    <property type="term" value="P:protein N-linked glycosylation via asparagine"/>
    <property type="evidence" value="ECO:0007669"/>
    <property type="project" value="InterPro"/>
</dbReference>
<proteinExistence type="predicted"/>
<evidence type="ECO:0000313" key="2">
    <source>
        <dbReference type="EMBL" id="KAK3038020.1"/>
    </source>
</evidence>
<dbReference type="AlphaFoldDB" id="A0AA88X9J3"/>
<dbReference type="GO" id="GO:0008250">
    <property type="term" value="C:oligosaccharyltransferase complex"/>
    <property type="evidence" value="ECO:0007669"/>
    <property type="project" value="TreeGrafter"/>
</dbReference>
<dbReference type="Proteomes" id="UP001188597">
    <property type="component" value="Unassembled WGS sequence"/>
</dbReference>
<dbReference type="Pfam" id="PF23358">
    <property type="entry name" value="OST48_MD"/>
    <property type="match status" value="1"/>
</dbReference>
<dbReference type="InterPro" id="IPR005013">
    <property type="entry name" value="DDOST_48_kDa_subunit"/>
</dbReference>
<dbReference type="EMBL" id="JAVXUP010000107">
    <property type="protein sequence ID" value="KAK3038020.1"/>
    <property type="molecule type" value="Genomic_DNA"/>
</dbReference>
<protein>
    <recommendedName>
        <fullName evidence="1">OST48 middle domain-containing protein</fullName>
    </recommendedName>
</protein>
<accession>A0AA88X9J3</accession>
<gene>
    <name evidence="2" type="ORF">RJ639_029971</name>
</gene>
<dbReference type="PANTHER" id="PTHR10830:SF0">
    <property type="entry name" value="DOLICHYL-DIPHOSPHOOLIGOSACCHARIDE--PROTEIN GLYCOSYLTRANSFERASE 48 KDA SUBUNIT"/>
    <property type="match status" value="1"/>
</dbReference>
<comment type="caution">
    <text evidence="2">The sequence shown here is derived from an EMBL/GenBank/DDBJ whole genome shotgun (WGS) entry which is preliminary data.</text>
</comment>
<dbReference type="InterPro" id="IPR055459">
    <property type="entry name" value="OST48_MD"/>
</dbReference>
<name>A0AA88X9J3_9ASTE</name>
<keyword evidence="3" id="KW-1185">Reference proteome</keyword>
<sequence length="248" mass="28247">MKKHSRCLSDISGISSIKAEYSFTYSWMLPSTSVVKGQDVLYTKGLVATFFELTDVGHKYKTYINNFIESDVILGNTKIEVLKVLSASSAAYSASPKVYIVQARNNARIMISGSLDLFSNRCPEGWKFEEVISVSLALNVRHHKVGETDEPAMYRINDDLEYAVDIYEWSGTRWESYVANDFQVQFYLMSPYMLKTLSIDKKGVYYTAFKVPDVYGVFQFRVEYQRLGYTSLSLSKQVSCWEADSVAV</sequence>
<evidence type="ECO:0000313" key="3">
    <source>
        <dbReference type="Proteomes" id="UP001188597"/>
    </source>
</evidence>
<feature type="domain" description="OST48 middle" evidence="1">
    <location>
        <begin position="142"/>
        <end position="240"/>
    </location>
</feature>
<reference evidence="2" key="1">
    <citation type="submission" date="2022-12" db="EMBL/GenBank/DDBJ databases">
        <title>Draft genome assemblies for two species of Escallonia (Escalloniales).</title>
        <authorList>
            <person name="Chanderbali A."/>
            <person name="Dervinis C."/>
            <person name="Anghel I."/>
            <person name="Soltis D."/>
            <person name="Soltis P."/>
            <person name="Zapata F."/>
        </authorList>
    </citation>
    <scope>NUCLEOTIDE SEQUENCE</scope>
    <source>
        <strain evidence="2">UCBG64.0493</strain>
        <tissue evidence="2">Leaf</tissue>
    </source>
</reference>
<organism evidence="2 3">
    <name type="scientific">Escallonia herrerae</name>
    <dbReference type="NCBI Taxonomy" id="1293975"/>
    <lineage>
        <taxon>Eukaryota</taxon>
        <taxon>Viridiplantae</taxon>
        <taxon>Streptophyta</taxon>
        <taxon>Embryophyta</taxon>
        <taxon>Tracheophyta</taxon>
        <taxon>Spermatophyta</taxon>
        <taxon>Magnoliopsida</taxon>
        <taxon>eudicotyledons</taxon>
        <taxon>Gunneridae</taxon>
        <taxon>Pentapetalae</taxon>
        <taxon>asterids</taxon>
        <taxon>campanulids</taxon>
        <taxon>Escalloniales</taxon>
        <taxon>Escalloniaceae</taxon>
        <taxon>Escallonia</taxon>
    </lineage>
</organism>
<evidence type="ECO:0000259" key="1">
    <source>
        <dbReference type="Pfam" id="PF23358"/>
    </source>
</evidence>
<dbReference type="PANTHER" id="PTHR10830">
    <property type="entry name" value="DOLICHYL-DIPHOSPHOOLIGOSACCHARIDE--PROTEIN GLYCOSYLTRANSFERASE 48 KDA SUBUNIT"/>
    <property type="match status" value="1"/>
</dbReference>